<dbReference type="Pfam" id="PF03886">
    <property type="entry name" value="ABC_trans_aux"/>
    <property type="match status" value="1"/>
</dbReference>
<sequence length="199" mass="20627">MPFRRSLIAALLALPACSVLPDRPHVEARRFPLVPERPAGAGRRRGRRVLLVRVMRAAPGLDSRSLRTLGADGTISADFYNEWAAPPAELAEEAIRRWLGASGLFSAVVVSGSRARPDLVLETELTALIAEPAARRARAGITAVMLSEGGGDAGRVVGQFTIEGAAPLEGGAPAAAAAAMVAALAAALTELESKVAAFS</sequence>
<dbReference type="RefSeq" id="WP_211854933.1">
    <property type="nucleotide sequence ID" value="NZ_JAAGBB010000030.1"/>
</dbReference>
<evidence type="ECO:0000259" key="1">
    <source>
        <dbReference type="Pfam" id="PF03886"/>
    </source>
</evidence>
<proteinExistence type="predicted"/>
<dbReference type="Gene3D" id="3.40.50.10610">
    <property type="entry name" value="ABC-type transport auxiliary lipoprotein component"/>
    <property type="match status" value="1"/>
</dbReference>
<accession>A0ABS5F4T8</accession>
<dbReference type="EMBL" id="JAAGBB010000030">
    <property type="protein sequence ID" value="MBR0667155.1"/>
    <property type="molecule type" value="Genomic_DNA"/>
</dbReference>
<name>A0ABS5F4T8_9PROT</name>
<comment type="caution">
    <text evidence="2">The sequence shown here is derived from an EMBL/GenBank/DDBJ whole genome shotgun (WGS) entry which is preliminary data.</text>
</comment>
<dbReference type="Proteomes" id="UP001196870">
    <property type="component" value="Unassembled WGS sequence"/>
</dbReference>
<keyword evidence="3" id="KW-1185">Reference proteome</keyword>
<reference evidence="3" key="1">
    <citation type="journal article" date="2021" name="Syst. Appl. Microbiol.">
        <title>Roseomonas hellenica sp. nov., isolated from roots of wild-growing Alkanna tinctoria.</title>
        <authorList>
            <person name="Rat A."/>
            <person name="Naranjo H.D."/>
            <person name="Lebbe L."/>
            <person name="Cnockaert M."/>
            <person name="Krigas N."/>
            <person name="Grigoriadou K."/>
            <person name="Maloupa E."/>
            <person name="Willems A."/>
        </authorList>
    </citation>
    <scope>NUCLEOTIDE SEQUENCE [LARGE SCALE GENOMIC DNA]</scope>
    <source>
        <strain evidence="3">LMG 31523</strain>
    </source>
</reference>
<dbReference type="SUPFAM" id="SSF159594">
    <property type="entry name" value="XCC0632-like"/>
    <property type="match status" value="1"/>
</dbReference>
<protein>
    <recommendedName>
        <fullName evidence="1">ABC-type transport auxiliary lipoprotein component domain-containing protein</fullName>
    </recommendedName>
</protein>
<gene>
    <name evidence="2" type="ORF">GXW71_22535</name>
</gene>
<feature type="domain" description="ABC-type transport auxiliary lipoprotein component" evidence="1">
    <location>
        <begin position="38"/>
        <end position="191"/>
    </location>
</feature>
<evidence type="ECO:0000313" key="2">
    <source>
        <dbReference type="EMBL" id="MBR0667155.1"/>
    </source>
</evidence>
<evidence type="ECO:0000313" key="3">
    <source>
        <dbReference type="Proteomes" id="UP001196870"/>
    </source>
</evidence>
<organism evidence="2 3">
    <name type="scientific">Plastoroseomonas hellenica</name>
    <dbReference type="NCBI Taxonomy" id="2687306"/>
    <lineage>
        <taxon>Bacteria</taxon>
        <taxon>Pseudomonadati</taxon>
        <taxon>Pseudomonadota</taxon>
        <taxon>Alphaproteobacteria</taxon>
        <taxon>Acetobacterales</taxon>
        <taxon>Acetobacteraceae</taxon>
        <taxon>Plastoroseomonas</taxon>
    </lineage>
</organism>
<dbReference type="InterPro" id="IPR005586">
    <property type="entry name" value="ABC_trans_aux"/>
</dbReference>